<dbReference type="Pfam" id="PF11300">
    <property type="entry name" value="DUF3102"/>
    <property type="match status" value="1"/>
</dbReference>
<protein>
    <submittedName>
        <fullName evidence="2">DUF3102 domain-containing protein</fullName>
    </submittedName>
</protein>
<name>A0AAT9JZI1_SYNEL</name>
<evidence type="ECO:0000256" key="1">
    <source>
        <dbReference type="SAM" id="MobiDB-lite"/>
    </source>
</evidence>
<dbReference type="InterPro" id="IPR021451">
    <property type="entry name" value="DUF3102"/>
</dbReference>
<proteinExistence type="predicted"/>
<reference evidence="2" key="1">
    <citation type="submission" date="2024-01" db="EMBL/GenBank/DDBJ databases">
        <title>Synechococcus elongatus PCC 11802, a close yet different native of Synechococcus elongatus PCC 11801.</title>
        <authorList>
            <person name="Jaiswal D."/>
            <person name="Sengupta A."/>
            <person name="Sengupta S."/>
            <person name="Pakrasi H.B."/>
            <person name="Wangikar P."/>
        </authorList>
    </citation>
    <scope>NUCLEOTIDE SEQUENCE</scope>
    <source>
        <strain evidence="2">PCC 11802</strain>
    </source>
</reference>
<feature type="region of interest" description="Disordered" evidence="1">
    <location>
        <begin position="1"/>
        <end position="33"/>
    </location>
</feature>
<dbReference type="RefSeq" id="WP_208677481.1">
    <property type="nucleotide sequence ID" value="NZ_CP034671.2"/>
</dbReference>
<dbReference type="EMBL" id="CP034671">
    <property type="protein sequence ID" value="QFZ91211.2"/>
    <property type="molecule type" value="Genomic_DNA"/>
</dbReference>
<accession>A0AAT9JZI1</accession>
<gene>
    <name evidence="2" type="ORF">EKO22_01370</name>
</gene>
<organism evidence="2">
    <name type="scientific">Synechococcus elongatus PCC 11802</name>
    <dbReference type="NCBI Taxonomy" id="2283154"/>
    <lineage>
        <taxon>Bacteria</taxon>
        <taxon>Bacillati</taxon>
        <taxon>Cyanobacteriota</taxon>
        <taxon>Cyanophyceae</taxon>
        <taxon>Synechococcales</taxon>
        <taxon>Synechococcaceae</taxon>
        <taxon>Synechococcus</taxon>
    </lineage>
</organism>
<evidence type="ECO:0000313" key="2">
    <source>
        <dbReference type="EMBL" id="QFZ91211.2"/>
    </source>
</evidence>
<sequence>MSTTKSSHRDSIDRRRRHRQAQAEDTERSLVQSRATGLPELSIDVSEIDSPLEIGIELNIPESLEAAALEANALHQQLKQLEQMQRRVAAMAVGRALRLGYLLQSLKTQIQSEGLSWQAWCKTSLQFSKRHADRLIRLWNEREQLEAACQPRLKQEPDLPALKIAIGGTRVSHVLPGDLSLRQALSLLEPVPIASSPFVQQRVVLSLQRETQAKLQAIAAAEGLTESALVEWIVEGWVSRNQHRL</sequence>
<dbReference type="AlphaFoldDB" id="A0AAT9JZI1"/>